<feature type="transmembrane region" description="Helical" evidence="8">
    <location>
        <begin position="343"/>
        <end position="362"/>
    </location>
</feature>
<evidence type="ECO:0000313" key="10">
    <source>
        <dbReference type="EMBL" id="OJD28753.1"/>
    </source>
</evidence>
<dbReference type="OrthoDB" id="3639251at2759"/>
<evidence type="ECO:0000313" key="11">
    <source>
        <dbReference type="Proteomes" id="UP000183809"/>
    </source>
</evidence>
<feature type="transmembrane region" description="Helical" evidence="8">
    <location>
        <begin position="98"/>
        <end position="119"/>
    </location>
</feature>
<feature type="domain" description="Major facilitator superfamily (MFS) profile" evidence="9">
    <location>
        <begin position="33"/>
        <end position="456"/>
    </location>
</feature>
<evidence type="ECO:0000256" key="8">
    <source>
        <dbReference type="SAM" id="Phobius"/>
    </source>
</evidence>
<keyword evidence="11" id="KW-1185">Reference proteome</keyword>
<proteinExistence type="inferred from homology"/>
<dbReference type="GeneID" id="31010764"/>
<dbReference type="InterPro" id="IPR011701">
    <property type="entry name" value="MFS"/>
</dbReference>
<feature type="compositionally biased region" description="Basic and acidic residues" evidence="7">
    <location>
        <begin position="510"/>
        <end position="526"/>
    </location>
</feature>
<keyword evidence="2" id="KW-0813">Transport</keyword>
<evidence type="ECO:0000256" key="2">
    <source>
        <dbReference type="ARBA" id="ARBA00022448"/>
    </source>
</evidence>
<feature type="transmembrane region" description="Helical" evidence="8">
    <location>
        <begin position="193"/>
        <end position="215"/>
    </location>
</feature>
<comment type="subcellular location">
    <subcellularLocation>
        <location evidence="1">Membrane</location>
        <topology evidence="1">Multi-pass membrane protein</topology>
    </subcellularLocation>
</comment>
<keyword evidence="4 8" id="KW-1133">Transmembrane helix</keyword>
<sequence length="526" mass="57467">MTTESQSPQWWRTLSKPIANPERRLLLKIDVFLLAWAFVAGLTKDMDQSATTQAYVSGMKEALSLNGNELVEFTTYFSIGYALGIVPAQIIQTMWRPSLFLPICEIIWGTLTLVTYRSQNAKTVYAIRFFLGIFESTSWPGLVALIFNWYTPKELATRLAIFGVSGVVGNMFLGVLQAALYNNLDGVNGLEGWQWLFIVSGAITMFWGFLGLFTIPDSPAITRALWLTRAERELARTRMSDHGTETAKMIDRKTLAVRLRKMVTNPVCWFFILAYLPYAWSQRANSYFLLYLKGLTRADGTTPLFSTSTVNLIPLGGYGLSIISSIGLNAISDYKNWRWQVSIFAVAIQTLSCAVLSAWPGSSTPTILTFYFLTFTTAAWGYALVAWLAQLLRREPEARSVAVGAAVTLVYVGHATIPLRAWRTSDSPRYPLGFPLATAFAVVSGGFILGLRWWVGGRGLEEEKGEGEGVEGLERGGVGGGGGIGEGDGEEERGGGVGKGEGGMVVEVAVDGRSEEGGGKGGDRGR</sequence>
<evidence type="ECO:0000256" key="3">
    <source>
        <dbReference type="ARBA" id="ARBA00022692"/>
    </source>
</evidence>
<feature type="transmembrane region" description="Helical" evidence="8">
    <location>
        <begin position="434"/>
        <end position="455"/>
    </location>
</feature>
<dbReference type="PANTHER" id="PTHR43791">
    <property type="entry name" value="PERMEASE-RELATED"/>
    <property type="match status" value="1"/>
</dbReference>
<dbReference type="RefSeq" id="XP_020125013.1">
    <property type="nucleotide sequence ID" value="XM_020270505.1"/>
</dbReference>
<protein>
    <submittedName>
        <fullName evidence="10">Major facilitator superfamily transporter</fullName>
    </submittedName>
</protein>
<dbReference type="EMBL" id="MNUE01000114">
    <property type="protein sequence ID" value="OJD28753.1"/>
    <property type="molecule type" value="Genomic_DNA"/>
</dbReference>
<evidence type="ECO:0000256" key="6">
    <source>
        <dbReference type="ARBA" id="ARBA00037968"/>
    </source>
</evidence>
<dbReference type="Proteomes" id="UP000183809">
    <property type="component" value="Unassembled WGS sequence"/>
</dbReference>
<reference evidence="10 11" key="1">
    <citation type="submission" date="2016-10" db="EMBL/GenBank/DDBJ databases">
        <title>Proteomics and genomics reveal pathogen-plant mechanisms compatible with a hemibiotrophic lifestyle of Diplodia corticola.</title>
        <authorList>
            <person name="Fernandes I."/>
            <person name="De Jonge R."/>
            <person name="Van De Peer Y."/>
            <person name="Devreese B."/>
            <person name="Alves A."/>
            <person name="Esteves A.C."/>
        </authorList>
    </citation>
    <scope>NUCLEOTIDE SEQUENCE [LARGE SCALE GENOMIC DNA]</scope>
    <source>
        <strain evidence="10 11">CBS 112549</strain>
    </source>
</reference>
<feature type="compositionally biased region" description="Gly residues" evidence="7">
    <location>
        <begin position="475"/>
        <end position="486"/>
    </location>
</feature>
<dbReference type="GO" id="GO:0016020">
    <property type="term" value="C:membrane"/>
    <property type="evidence" value="ECO:0007669"/>
    <property type="project" value="UniProtKB-SubCell"/>
</dbReference>
<feature type="transmembrane region" description="Helical" evidence="8">
    <location>
        <begin position="401"/>
        <end position="422"/>
    </location>
</feature>
<evidence type="ECO:0000256" key="5">
    <source>
        <dbReference type="ARBA" id="ARBA00023136"/>
    </source>
</evidence>
<comment type="similarity">
    <text evidence="6">Belongs to the major facilitator superfamily. Allantoate permease family.</text>
</comment>
<dbReference type="AlphaFoldDB" id="A0A1J9QJV4"/>
<dbReference type="GO" id="GO:0022857">
    <property type="term" value="F:transmembrane transporter activity"/>
    <property type="evidence" value="ECO:0007669"/>
    <property type="project" value="InterPro"/>
</dbReference>
<feature type="transmembrane region" description="Helical" evidence="8">
    <location>
        <begin position="368"/>
        <end position="389"/>
    </location>
</feature>
<feature type="transmembrane region" description="Helical" evidence="8">
    <location>
        <begin position="262"/>
        <end position="280"/>
    </location>
</feature>
<keyword evidence="3 8" id="KW-0812">Transmembrane</keyword>
<evidence type="ECO:0000256" key="7">
    <source>
        <dbReference type="SAM" id="MobiDB-lite"/>
    </source>
</evidence>
<feature type="transmembrane region" description="Helical" evidence="8">
    <location>
        <begin position="312"/>
        <end position="331"/>
    </location>
</feature>
<dbReference type="InterPro" id="IPR036259">
    <property type="entry name" value="MFS_trans_sf"/>
</dbReference>
<evidence type="ECO:0000256" key="4">
    <source>
        <dbReference type="ARBA" id="ARBA00022989"/>
    </source>
</evidence>
<dbReference type="Pfam" id="PF07690">
    <property type="entry name" value="MFS_1"/>
    <property type="match status" value="1"/>
</dbReference>
<dbReference type="SUPFAM" id="SSF103473">
    <property type="entry name" value="MFS general substrate transporter"/>
    <property type="match status" value="1"/>
</dbReference>
<accession>A0A1J9QJV4</accession>
<gene>
    <name evidence="10" type="ORF">BKCO1_11400014</name>
</gene>
<evidence type="ECO:0000256" key="1">
    <source>
        <dbReference type="ARBA" id="ARBA00004141"/>
    </source>
</evidence>
<dbReference type="FunFam" id="1.20.1250.20:FF:000065">
    <property type="entry name" value="Putative MFS pantothenate transporter"/>
    <property type="match status" value="1"/>
</dbReference>
<dbReference type="InterPro" id="IPR020846">
    <property type="entry name" value="MFS_dom"/>
</dbReference>
<keyword evidence="5 8" id="KW-0472">Membrane</keyword>
<feature type="region of interest" description="Disordered" evidence="7">
    <location>
        <begin position="463"/>
        <end position="526"/>
    </location>
</feature>
<comment type="caution">
    <text evidence="10">The sequence shown here is derived from an EMBL/GenBank/DDBJ whole genome shotgun (WGS) entry which is preliminary data.</text>
</comment>
<name>A0A1J9QJV4_9PEZI</name>
<feature type="transmembrane region" description="Helical" evidence="8">
    <location>
        <begin position="159"/>
        <end position="181"/>
    </location>
</feature>
<dbReference type="PANTHER" id="PTHR43791:SF64">
    <property type="entry name" value="MAJOR FACILITATOR SUPERFAMILY (MFS) PROFILE DOMAIN-CONTAINING PROTEIN"/>
    <property type="match status" value="1"/>
</dbReference>
<dbReference type="PROSITE" id="PS50850">
    <property type="entry name" value="MFS"/>
    <property type="match status" value="1"/>
</dbReference>
<dbReference type="Gene3D" id="1.20.1250.20">
    <property type="entry name" value="MFS general substrate transporter like domains"/>
    <property type="match status" value="1"/>
</dbReference>
<organism evidence="10 11">
    <name type="scientific">Diplodia corticola</name>
    <dbReference type="NCBI Taxonomy" id="236234"/>
    <lineage>
        <taxon>Eukaryota</taxon>
        <taxon>Fungi</taxon>
        <taxon>Dikarya</taxon>
        <taxon>Ascomycota</taxon>
        <taxon>Pezizomycotina</taxon>
        <taxon>Dothideomycetes</taxon>
        <taxon>Dothideomycetes incertae sedis</taxon>
        <taxon>Botryosphaeriales</taxon>
        <taxon>Botryosphaeriaceae</taxon>
        <taxon>Diplodia</taxon>
    </lineage>
</organism>
<feature type="transmembrane region" description="Helical" evidence="8">
    <location>
        <begin position="125"/>
        <end position="147"/>
    </location>
</feature>
<evidence type="ECO:0000259" key="9">
    <source>
        <dbReference type="PROSITE" id="PS50850"/>
    </source>
</evidence>